<protein>
    <submittedName>
        <fullName evidence="2">Uncharacterized protein</fullName>
    </submittedName>
</protein>
<name>A0A195CGA3_9HYME</name>
<accession>A0A195CGA3</accession>
<dbReference type="Proteomes" id="UP000078542">
    <property type="component" value="Unassembled WGS sequence"/>
</dbReference>
<sequence>MCKISAWDIRLSGCMYGIVRSTIKSTAMVPYLIVPQILIEWQQTLTLTSSRRLRAAALGDEGKRPGRVKGKRLQKQQQHAHTIQHAPFVTQVFYNRLYDDYMRGIHAMPINLRKDKIARNIVSNRKKDAPFRRAVASFRSATASEQKEMMYTEGAGGGGGFCGGSKERKDEKMTGGG</sequence>
<proteinExistence type="predicted"/>
<keyword evidence="3" id="KW-1185">Reference proteome</keyword>
<feature type="region of interest" description="Disordered" evidence="1">
    <location>
        <begin position="151"/>
        <end position="177"/>
    </location>
</feature>
<organism evidence="2 3">
    <name type="scientific">Cyphomyrmex costatus</name>
    <dbReference type="NCBI Taxonomy" id="456900"/>
    <lineage>
        <taxon>Eukaryota</taxon>
        <taxon>Metazoa</taxon>
        <taxon>Ecdysozoa</taxon>
        <taxon>Arthropoda</taxon>
        <taxon>Hexapoda</taxon>
        <taxon>Insecta</taxon>
        <taxon>Pterygota</taxon>
        <taxon>Neoptera</taxon>
        <taxon>Endopterygota</taxon>
        <taxon>Hymenoptera</taxon>
        <taxon>Apocrita</taxon>
        <taxon>Aculeata</taxon>
        <taxon>Formicoidea</taxon>
        <taxon>Formicidae</taxon>
        <taxon>Myrmicinae</taxon>
        <taxon>Cyphomyrmex</taxon>
    </lineage>
</organism>
<evidence type="ECO:0000313" key="2">
    <source>
        <dbReference type="EMBL" id="KYM99747.1"/>
    </source>
</evidence>
<feature type="compositionally biased region" description="Gly residues" evidence="1">
    <location>
        <begin position="154"/>
        <end position="163"/>
    </location>
</feature>
<feature type="compositionally biased region" description="Basic and acidic residues" evidence="1">
    <location>
        <begin position="165"/>
        <end position="177"/>
    </location>
</feature>
<gene>
    <name evidence="2" type="ORF">ALC62_09365</name>
</gene>
<dbReference type="AlphaFoldDB" id="A0A195CGA3"/>
<evidence type="ECO:0000256" key="1">
    <source>
        <dbReference type="SAM" id="MobiDB-lite"/>
    </source>
</evidence>
<dbReference type="EMBL" id="KQ977791">
    <property type="protein sequence ID" value="KYM99747.1"/>
    <property type="molecule type" value="Genomic_DNA"/>
</dbReference>
<evidence type="ECO:0000313" key="3">
    <source>
        <dbReference type="Proteomes" id="UP000078542"/>
    </source>
</evidence>
<reference evidence="2 3" key="1">
    <citation type="submission" date="2016-03" db="EMBL/GenBank/DDBJ databases">
        <title>Cyphomyrmex costatus WGS genome.</title>
        <authorList>
            <person name="Nygaard S."/>
            <person name="Hu H."/>
            <person name="Boomsma J."/>
            <person name="Zhang G."/>
        </authorList>
    </citation>
    <scope>NUCLEOTIDE SEQUENCE [LARGE SCALE GENOMIC DNA]</scope>
    <source>
        <strain evidence="2">MS0001</strain>
        <tissue evidence="2">Whole body</tissue>
    </source>
</reference>